<accession>A0AA41UF30</accession>
<proteinExistence type="predicted"/>
<evidence type="ECO:0000313" key="2">
    <source>
        <dbReference type="EMBL" id="MCI0129104.1"/>
    </source>
</evidence>
<comment type="caution">
    <text evidence="2">The sequence shown here is derived from an EMBL/GenBank/DDBJ whole genome shotgun (WGS) entry which is preliminary data.</text>
</comment>
<protein>
    <submittedName>
        <fullName evidence="2">Uncharacterized protein</fullName>
    </submittedName>
</protein>
<reference evidence="2" key="1">
    <citation type="submission" date="2022-03" db="EMBL/GenBank/DDBJ databases">
        <title>The complete genome sequence of a Methyloterrigena soli.</title>
        <authorList>
            <person name="Zi Z."/>
        </authorList>
    </citation>
    <scope>NUCLEOTIDE SEQUENCE</scope>
    <source>
        <strain evidence="2">M48</strain>
    </source>
</reference>
<feature type="region of interest" description="Disordered" evidence="1">
    <location>
        <begin position="1"/>
        <end position="20"/>
    </location>
</feature>
<dbReference type="EMBL" id="JALAZD010000004">
    <property type="protein sequence ID" value="MCI0129104.1"/>
    <property type="molecule type" value="Genomic_DNA"/>
</dbReference>
<dbReference type="AlphaFoldDB" id="A0AA41UF30"/>
<evidence type="ECO:0000313" key="3">
    <source>
        <dbReference type="Proteomes" id="UP001156140"/>
    </source>
</evidence>
<name>A0AA41UF30_9HYPH</name>
<dbReference type="RefSeq" id="WP_281737070.1">
    <property type="nucleotide sequence ID" value="NZ_JAKETQ010000004.1"/>
</dbReference>
<sequence>MSKKTPAVPAQGGSYRVTKSGAVQVLAQTKPQEPFGRQEAEPTVDVTPPAENPV</sequence>
<feature type="region of interest" description="Disordered" evidence="1">
    <location>
        <begin position="29"/>
        <end position="54"/>
    </location>
</feature>
<dbReference type="Proteomes" id="UP001156140">
    <property type="component" value="Unassembled WGS sequence"/>
</dbReference>
<gene>
    <name evidence="2" type="ORF">ML536_19905</name>
</gene>
<organism evidence="2 3">
    <name type="scientific">Paradevosia shaoguanensis</name>
    <dbReference type="NCBI Taxonomy" id="1335043"/>
    <lineage>
        <taxon>Bacteria</taxon>
        <taxon>Pseudomonadati</taxon>
        <taxon>Pseudomonadota</taxon>
        <taxon>Alphaproteobacteria</taxon>
        <taxon>Hyphomicrobiales</taxon>
        <taxon>Devosiaceae</taxon>
        <taxon>Paradevosia</taxon>
    </lineage>
</organism>
<evidence type="ECO:0000256" key="1">
    <source>
        <dbReference type="SAM" id="MobiDB-lite"/>
    </source>
</evidence>
<keyword evidence="3" id="KW-1185">Reference proteome</keyword>